<keyword evidence="1 4" id="KW-0378">Hydrolase</keyword>
<evidence type="ECO:0000259" key="2">
    <source>
        <dbReference type="PROSITE" id="PS50151"/>
    </source>
</evidence>
<dbReference type="CDD" id="cd10434">
    <property type="entry name" value="GIY-YIG_UvrC_Cho"/>
    <property type="match status" value="1"/>
</dbReference>
<dbReference type="InterPro" id="IPR013520">
    <property type="entry name" value="Ribonucl_H"/>
</dbReference>
<reference evidence="4 5" key="1">
    <citation type="journal article" date="2009" name="Stand. Genomic Sci.">
        <title>Complete genome sequence of Acidimicrobium ferrooxidans type strain (ICP).</title>
        <authorList>
            <person name="Clum A."/>
            <person name="Nolan M."/>
            <person name="Lang E."/>
            <person name="Glavina Del Rio T."/>
            <person name="Tice H."/>
            <person name="Copeland A."/>
            <person name="Cheng J.F."/>
            <person name="Lucas S."/>
            <person name="Chen F."/>
            <person name="Bruce D."/>
            <person name="Goodwin L."/>
            <person name="Pitluck S."/>
            <person name="Ivanova N."/>
            <person name="Mavrommatis K."/>
            <person name="Mikhailova N."/>
            <person name="Pati A."/>
            <person name="Chen A."/>
            <person name="Palaniappan K."/>
            <person name="Goker M."/>
            <person name="Spring S."/>
            <person name="Land M."/>
            <person name="Hauser L."/>
            <person name="Chang Y.J."/>
            <person name="Jeffries C.C."/>
            <person name="Chain P."/>
            <person name="Bristow J."/>
            <person name="Eisen J.A."/>
            <person name="Markowitz V."/>
            <person name="Hugenholtz P."/>
            <person name="Kyrpides N.C."/>
            <person name="Klenk H.P."/>
            <person name="Lapidus A."/>
        </authorList>
    </citation>
    <scope>NUCLEOTIDE SEQUENCE [LARGE SCALE GENOMIC DNA]</scope>
    <source>
        <strain evidence="5">DSM 10331 / JCM 15462 / NBRC 103882 / ICP</strain>
    </source>
</reference>
<dbReference type="Gene3D" id="4.10.860.10">
    <property type="entry name" value="UVR domain"/>
    <property type="match status" value="1"/>
</dbReference>
<dbReference type="eggNOG" id="COG0322">
    <property type="taxonomic scope" value="Bacteria"/>
</dbReference>
<dbReference type="InterPro" id="IPR036397">
    <property type="entry name" value="RNaseH_sf"/>
</dbReference>
<evidence type="ECO:0000313" key="4">
    <source>
        <dbReference type="EMBL" id="ACU54390.1"/>
    </source>
</evidence>
<dbReference type="EMBL" id="CP001631">
    <property type="protein sequence ID" value="ACU54390.1"/>
    <property type="molecule type" value="Genomic_DNA"/>
</dbReference>
<dbReference type="AlphaFoldDB" id="C7M082"/>
<dbReference type="GO" id="GO:0006289">
    <property type="term" value="P:nucleotide-excision repair"/>
    <property type="evidence" value="ECO:0007669"/>
    <property type="project" value="InterPro"/>
</dbReference>
<keyword evidence="5" id="KW-1185">Reference proteome</keyword>
<sequence>MEQLGLDDDGTDLRTVRFAILDVETTGAASGADELTEVAMMVVQEGRALAHLQSLVHTDRPIPPAIVALTGISNELVADAPSARTVIERTARLLEGTVMVGHNVRFDRSFLGAAADAAGITLPEVPVLDTLTLSRVLLDGEVPNHRLATLAHYLQLPPPSHRAMADVVTTVALLHRLIERAGALGVTTLEGLLALRRPRRSGADLERQARRLPHRPGVYYFHDAGRVLYVGVATDLHDRVRSYFSADTRTSVRRLLRRASSISARPVPCDIARPLTELAEIQTLRPPFNQVGVRRPRTRSFVTPEGRVIAPWPLNQPDPPPSISTCFDGDAHTVARALEEAIRHLQAEMIQASDDGEYERAAALRDLGALVATRVPTSLLHEVHREGRRLGLFDPRCDARHELTGPEGLLDLGPDDPELRSYRALLVLRTIAERRDLILDDELAPLVALVRESVRFRRGSVGAASDPSKGLARSS</sequence>
<dbReference type="InterPro" id="IPR000305">
    <property type="entry name" value="GIY-YIG_endonuc"/>
</dbReference>
<dbReference type="PROSITE" id="PS50164">
    <property type="entry name" value="GIY_YIG"/>
    <property type="match status" value="1"/>
</dbReference>
<gene>
    <name evidence="4" type="ordered locus">Afer_1467</name>
</gene>
<feature type="domain" description="UVR" evidence="2">
    <location>
        <begin position="339"/>
        <end position="374"/>
    </location>
</feature>
<dbReference type="GO" id="GO:0005829">
    <property type="term" value="C:cytosol"/>
    <property type="evidence" value="ECO:0007669"/>
    <property type="project" value="TreeGrafter"/>
</dbReference>
<dbReference type="Pfam" id="PF02151">
    <property type="entry name" value="UVR"/>
    <property type="match status" value="1"/>
</dbReference>
<dbReference type="SUPFAM" id="SSF46600">
    <property type="entry name" value="C-terminal UvrC-binding domain of UvrB"/>
    <property type="match status" value="1"/>
</dbReference>
<dbReference type="SUPFAM" id="SSF53098">
    <property type="entry name" value="Ribonuclease H-like"/>
    <property type="match status" value="1"/>
</dbReference>
<keyword evidence="1 4" id="KW-0540">Nuclease</keyword>
<dbReference type="SUPFAM" id="SSF82771">
    <property type="entry name" value="GIY-YIG endonuclease"/>
    <property type="match status" value="1"/>
</dbReference>
<keyword evidence="1 4" id="KW-0269">Exonuclease</keyword>
<dbReference type="KEGG" id="afo:Afer_1467"/>
<feature type="domain" description="GIY-YIG" evidence="3">
    <location>
        <begin position="214"/>
        <end position="290"/>
    </location>
</feature>
<protein>
    <submittedName>
        <fullName evidence="4">Exonuclease RNase T and DNA polymerase III</fullName>
    </submittedName>
</protein>
<dbReference type="InterPro" id="IPR047296">
    <property type="entry name" value="GIY-YIG_UvrC_Cho"/>
</dbReference>
<dbReference type="InterPro" id="IPR036876">
    <property type="entry name" value="UVR_dom_sf"/>
</dbReference>
<dbReference type="PROSITE" id="PS50151">
    <property type="entry name" value="UVR"/>
    <property type="match status" value="1"/>
</dbReference>
<evidence type="ECO:0000313" key="5">
    <source>
        <dbReference type="Proteomes" id="UP000000771"/>
    </source>
</evidence>
<dbReference type="Gene3D" id="3.40.1440.10">
    <property type="entry name" value="GIY-YIG endonuclease"/>
    <property type="match status" value="1"/>
</dbReference>
<dbReference type="Pfam" id="PF00929">
    <property type="entry name" value="RNase_T"/>
    <property type="match status" value="1"/>
</dbReference>
<dbReference type="SMART" id="SM00465">
    <property type="entry name" value="GIYc"/>
    <property type="match status" value="1"/>
</dbReference>
<dbReference type="PANTHER" id="PTHR30231">
    <property type="entry name" value="DNA POLYMERASE III SUBUNIT EPSILON"/>
    <property type="match status" value="1"/>
</dbReference>
<dbReference type="InterPro" id="IPR001943">
    <property type="entry name" value="UVR_dom"/>
</dbReference>
<dbReference type="SMART" id="SM00479">
    <property type="entry name" value="EXOIII"/>
    <property type="match status" value="1"/>
</dbReference>
<organism evidence="4 5">
    <name type="scientific">Acidimicrobium ferrooxidans (strain DSM 10331 / JCM 15462 / NBRC 103882 / ICP)</name>
    <dbReference type="NCBI Taxonomy" id="525909"/>
    <lineage>
        <taxon>Bacteria</taxon>
        <taxon>Bacillati</taxon>
        <taxon>Actinomycetota</taxon>
        <taxon>Acidimicrobiia</taxon>
        <taxon>Acidimicrobiales</taxon>
        <taxon>Acidimicrobiaceae</taxon>
        <taxon>Acidimicrobium</taxon>
    </lineage>
</organism>
<dbReference type="GO" id="GO:0003676">
    <property type="term" value="F:nucleic acid binding"/>
    <property type="evidence" value="ECO:0007669"/>
    <property type="project" value="InterPro"/>
</dbReference>
<dbReference type="STRING" id="525909.Afer_1467"/>
<dbReference type="FunFam" id="3.30.420.10:FF:000045">
    <property type="entry name" value="3'-5' exonuclease DinG"/>
    <property type="match status" value="1"/>
</dbReference>
<dbReference type="InterPro" id="IPR035901">
    <property type="entry name" value="GIY-YIG_endonuc_sf"/>
</dbReference>
<dbReference type="CDD" id="cd06127">
    <property type="entry name" value="DEDDh"/>
    <property type="match status" value="1"/>
</dbReference>
<dbReference type="InterPro" id="IPR012337">
    <property type="entry name" value="RNaseH-like_sf"/>
</dbReference>
<dbReference type="GO" id="GO:0008408">
    <property type="term" value="F:3'-5' exonuclease activity"/>
    <property type="evidence" value="ECO:0007669"/>
    <property type="project" value="TreeGrafter"/>
</dbReference>
<dbReference type="Gene3D" id="3.30.420.10">
    <property type="entry name" value="Ribonuclease H-like superfamily/Ribonuclease H"/>
    <property type="match status" value="1"/>
</dbReference>
<accession>C7M082</accession>
<name>C7M082_ACIFD</name>
<evidence type="ECO:0000259" key="3">
    <source>
        <dbReference type="PROSITE" id="PS50164"/>
    </source>
</evidence>
<dbReference type="HOGENOM" id="CLU_022933_0_0_11"/>
<evidence type="ECO:0000256" key="1">
    <source>
        <dbReference type="ARBA" id="ARBA00022839"/>
    </source>
</evidence>
<dbReference type="eggNOG" id="COG0847">
    <property type="taxonomic scope" value="Bacteria"/>
</dbReference>
<dbReference type="RefSeq" id="WP_015798873.1">
    <property type="nucleotide sequence ID" value="NC_013124.1"/>
</dbReference>
<proteinExistence type="predicted"/>
<dbReference type="PANTHER" id="PTHR30231:SF41">
    <property type="entry name" value="DNA POLYMERASE III SUBUNIT EPSILON"/>
    <property type="match status" value="1"/>
</dbReference>
<dbReference type="GO" id="GO:0045004">
    <property type="term" value="P:DNA replication proofreading"/>
    <property type="evidence" value="ECO:0007669"/>
    <property type="project" value="TreeGrafter"/>
</dbReference>
<dbReference type="Proteomes" id="UP000000771">
    <property type="component" value="Chromosome"/>
</dbReference>